<evidence type="ECO:0000313" key="6">
    <source>
        <dbReference type="Proteomes" id="UP000317291"/>
    </source>
</evidence>
<comment type="caution">
    <text evidence="5">The sequence shown here is derived from an EMBL/GenBank/DDBJ whole genome shotgun (WGS) entry which is preliminary data.</text>
</comment>
<accession>A0A5C5R528</accession>
<evidence type="ECO:0000313" key="5">
    <source>
        <dbReference type="EMBL" id="TWS17842.1"/>
    </source>
</evidence>
<keyword evidence="3" id="KW-0732">Signal</keyword>
<proteinExistence type="predicted"/>
<organism evidence="5 6">
    <name type="scientific">Tsukamurella asaccharolytica</name>
    <dbReference type="NCBI Taxonomy" id="2592067"/>
    <lineage>
        <taxon>Bacteria</taxon>
        <taxon>Bacillati</taxon>
        <taxon>Actinomycetota</taxon>
        <taxon>Actinomycetes</taxon>
        <taxon>Mycobacteriales</taxon>
        <taxon>Tsukamurellaceae</taxon>
        <taxon>Tsukamurella</taxon>
    </lineage>
</organism>
<evidence type="ECO:0000256" key="2">
    <source>
        <dbReference type="PIRSR" id="PIRSR637460-2"/>
    </source>
</evidence>
<feature type="active site" description="Nucleophile" evidence="1">
    <location>
        <position position="59"/>
    </location>
</feature>
<evidence type="ECO:0000256" key="3">
    <source>
        <dbReference type="SAM" id="SignalP"/>
    </source>
</evidence>
<protein>
    <submittedName>
        <fullName evidence="5">SGNH/GDSL hydrolase family protein</fullName>
    </submittedName>
</protein>
<dbReference type="GO" id="GO:0006629">
    <property type="term" value="P:lipid metabolic process"/>
    <property type="evidence" value="ECO:0007669"/>
    <property type="project" value="TreeGrafter"/>
</dbReference>
<dbReference type="Pfam" id="PF13472">
    <property type="entry name" value="Lipase_GDSL_2"/>
    <property type="match status" value="1"/>
</dbReference>
<dbReference type="CDD" id="cd01823">
    <property type="entry name" value="SEST_like"/>
    <property type="match status" value="1"/>
</dbReference>
<dbReference type="Proteomes" id="UP000317291">
    <property type="component" value="Unassembled WGS sequence"/>
</dbReference>
<dbReference type="PANTHER" id="PTHR37981">
    <property type="entry name" value="LIPASE 2"/>
    <property type="match status" value="1"/>
</dbReference>
<dbReference type="SUPFAM" id="SSF52266">
    <property type="entry name" value="SGNH hydrolase"/>
    <property type="match status" value="1"/>
</dbReference>
<keyword evidence="6" id="KW-1185">Reference proteome</keyword>
<dbReference type="EMBL" id="VIGW01000017">
    <property type="protein sequence ID" value="TWS17842.1"/>
    <property type="molecule type" value="Genomic_DNA"/>
</dbReference>
<evidence type="ECO:0000259" key="4">
    <source>
        <dbReference type="Pfam" id="PF13472"/>
    </source>
</evidence>
<evidence type="ECO:0000256" key="1">
    <source>
        <dbReference type="PIRSR" id="PIRSR637460-1"/>
    </source>
</evidence>
<feature type="chain" id="PRO_5039629655" evidence="3">
    <location>
        <begin position="27"/>
        <end position="308"/>
    </location>
</feature>
<dbReference type="Gene3D" id="3.40.50.1110">
    <property type="entry name" value="SGNH hydrolase"/>
    <property type="match status" value="1"/>
</dbReference>
<dbReference type="AlphaFoldDB" id="A0A5C5R528"/>
<keyword evidence="5" id="KW-0378">Hydrolase</keyword>
<keyword evidence="2" id="KW-1015">Disulfide bond</keyword>
<name>A0A5C5R528_9ACTN</name>
<feature type="signal peptide" evidence="3">
    <location>
        <begin position="1"/>
        <end position="26"/>
    </location>
</feature>
<feature type="active site" evidence="1">
    <location>
        <position position="284"/>
    </location>
</feature>
<dbReference type="RefSeq" id="WP_146563954.1">
    <property type="nucleotide sequence ID" value="NZ_VIGW01000017.1"/>
</dbReference>
<dbReference type="InterPro" id="IPR036514">
    <property type="entry name" value="SGNH_hydro_sf"/>
</dbReference>
<feature type="domain" description="SGNH hydrolase-type esterase" evidence="4">
    <location>
        <begin position="56"/>
        <end position="292"/>
    </location>
</feature>
<dbReference type="GO" id="GO:0016788">
    <property type="term" value="F:hydrolase activity, acting on ester bonds"/>
    <property type="evidence" value="ECO:0007669"/>
    <property type="project" value="InterPro"/>
</dbReference>
<reference evidence="5 6" key="1">
    <citation type="submission" date="2019-06" db="EMBL/GenBank/DDBJ databases">
        <title>Tsukamurella conjunctivitidis sp. nov., Tsukamurella assacharolytica sp. nov. and Tsukamurella sputae sp. nov. isolated from patients with conjunctivitis, bacteraemia (lymphoma) and respiratory infection (sputum) in Hong Kong.</title>
        <authorList>
            <person name="Teng J.L.L."/>
            <person name="Lee H.H."/>
            <person name="Fong J.Y.H."/>
            <person name="Fok K.M.N."/>
            <person name="Lau S.K.P."/>
            <person name="Woo P.C.Y."/>
        </authorList>
    </citation>
    <scope>NUCLEOTIDE SEQUENCE [LARGE SCALE GENOMIC DNA]</scope>
    <source>
        <strain evidence="5 6">HKU71</strain>
    </source>
</reference>
<dbReference type="InterPro" id="IPR013830">
    <property type="entry name" value="SGNH_hydro"/>
</dbReference>
<dbReference type="OrthoDB" id="5503950at2"/>
<gene>
    <name evidence="5" type="ORF">FK529_18385</name>
</gene>
<dbReference type="InterPro" id="IPR037460">
    <property type="entry name" value="SEST-like"/>
</dbReference>
<sequence>MSRIRRAIAFALVACLVLAVVGASTAIGGGSGYVHHQTNGESYIPDLPGGAQYVSLGDSYAASGSHAKVRPMDLCARNGDDLGHVLAQRLQPYSFTDRACSGATLDDLTQPSPKPNTSPQLYGVGPFTRLVTVIIGANSLGFGNIVVHCLGEPDERCAAAANQDLPGSQGWNFVRAQYAATVDAIKRAAAPDVRVVLVGYLPLFPLDGPLDRACLERAGIPEENVGHWRTWYRSLDRLIREVAADRQVMYVQPPMDRTACEPDPYVRLGGIKLKDQEPEANGLHPTVAGQRALGNLIEDRLRGTAPPA</sequence>
<dbReference type="PANTHER" id="PTHR37981:SF1">
    <property type="entry name" value="SGNH HYDROLASE-TYPE ESTERASE DOMAIN-CONTAINING PROTEIN"/>
    <property type="match status" value="1"/>
</dbReference>
<feature type="disulfide bond" evidence="2">
    <location>
        <begin position="214"/>
        <end position="260"/>
    </location>
</feature>
<feature type="disulfide bond" evidence="2">
    <location>
        <begin position="75"/>
        <end position="100"/>
    </location>
</feature>
<feature type="disulfide bond" evidence="2">
    <location>
        <begin position="149"/>
        <end position="157"/>
    </location>
</feature>